<dbReference type="Proteomes" id="UP000298652">
    <property type="component" value="Chromosome 6"/>
</dbReference>
<accession>A0A4U6U1T6</accession>
<keyword evidence="1" id="KW-0732">Signal</keyword>
<dbReference type="EMBL" id="CM016557">
    <property type="protein sequence ID" value="TKW09470.1"/>
    <property type="molecule type" value="Genomic_DNA"/>
</dbReference>
<organism evidence="2 3">
    <name type="scientific">Setaria viridis</name>
    <name type="common">Green bristlegrass</name>
    <name type="synonym">Setaria italica subsp. viridis</name>
    <dbReference type="NCBI Taxonomy" id="4556"/>
    <lineage>
        <taxon>Eukaryota</taxon>
        <taxon>Viridiplantae</taxon>
        <taxon>Streptophyta</taxon>
        <taxon>Embryophyta</taxon>
        <taxon>Tracheophyta</taxon>
        <taxon>Spermatophyta</taxon>
        <taxon>Magnoliopsida</taxon>
        <taxon>Liliopsida</taxon>
        <taxon>Poales</taxon>
        <taxon>Poaceae</taxon>
        <taxon>PACMAD clade</taxon>
        <taxon>Panicoideae</taxon>
        <taxon>Panicodae</taxon>
        <taxon>Paniceae</taxon>
        <taxon>Cenchrinae</taxon>
        <taxon>Setaria</taxon>
    </lineage>
</organism>
<gene>
    <name evidence="2" type="ORF">SEVIR_6G103466v2</name>
</gene>
<reference evidence="2" key="1">
    <citation type="submission" date="2019-03" db="EMBL/GenBank/DDBJ databases">
        <title>WGS assembly of Setaria viridis.</title>
        <authorList>
            <person name="Huang P."/>
            <person name="Jenkins J."/>
            <person name="Grimwood J."/>
            <person name="Barry K."/>
            <person name="Healey A."/>
            <person name="Mamidi S."/>
            <person name="Sreedasyam A."/>
            <person name="Shu S."/>
            <person name="Feldman M."/>
            <person name="Wu J."/>
            <person name="Yu Y."/>
            <person name="Chen C."/>
            <person name="Johnson J."/>
            <person name="Rokhsar D."/>
            <person name="Baxter I."/>
            <person name="Schmutz J."/>
            <person name="Brutnell T."/>
            <person name="Kellogg E."/>
        </authorList>
    </citation>
    <scope>NUCLEOTIDE SEQUENCE [LARGE SCALE GENOMIC DNA]</scope>
</reference>
<sequence length="43" mass="4897">MLVALCIFALFLSNLYGTSTQEQGPFSTRDFHVYVSFKKTFST</sequence>
<evidence type="ECO:0000256" key="1">
    <source>
        <dbReference type="SAM" id="SignalP"/>
    </source>
</evidence>
<name>A0A4U6U1T6_SETVI</name>
<protein>
    <submittedName>
        <fullName evidence="2">Uncharacterized protein</fullName>
    </submittedName>
</protein>
<keyword evidence="3" id="KW-1185">Reference proteome</keyword>
<proteinExistence type="predicted"/>
<evidence type="ECO:0000313" key="3">
    <source>
        <dbReference type="Proteomes" id="UP000298652"/>
    </source>
</evidence>
<feature type="signal peptide" evidence="1">
    <location>
        <begin position="1"/>
        <end position="20"/>
    </location>
</feature>
<evidence type="ECO:0000313" key="2">
    <source>
        <dbReference type="EMBL" id="TKW09470.1"/>
    </source>
</evidence>
<feature type="chain" id="PRO_5020682348" evidence="1">
    <location>
        <begin position="21"/>
        <end position="43"/>
    </location>
</feature>
<dbReference type="Gramene" id="TKW09470">
    <property type="protein sequence ID" value="TKW09470"/>
    <property type="gene ID" value="SEVIR_6G103466v2"/>
</dbReference>
<dbReference type="AlphaFoldDB" id="A0A4U6U1T6"/>